<accession>A0AAE1M7A7</accession>
<proteinExistence type="predicted"/>
<feature type="compositionally biased region" description="Acidic residues" evidence="1">
    <location>
        <begin position="47"/>
        <end position="65"/>
    </location>
</feature>
<sequence length="94" mass="10803">MSPLLGLGRNWVARRSHSFVQLQPTVVRAGLTARLGRSKRSNGGKEEVEEDREGEEEDNKEEDELELGRTQGIWISLLFVPMKYFSVEKRDELD</sequence>
<dbReference type="EMBL" id="JAWXYG010000014">
    <property type="protein sequence ID" value="KAK4254484.1"/>
    <property type="molecule type" value="Genomic_DNA"/>
</dbReference>
<name>A0AAE1M7A7_9FABA</name>
<comment type="caution">
    <text evidence="2">The sequence shown here is derived from an EMBL/GenBank/DDBJ whole genome shotgun (WGS) entry which is preliminary data.</text>
</comment>
<gene>
    <name evidence="2" type="ORF">QN277_009862</name>
</gene>
<evidence type="ECO:0000313" key="3">
    <source>
        <dbReference type="Proteomes" id="UP001293593"/>
    </source>
</evidence>
<reference evidence="2" key="1">
    <citation type="submission" date="2023-10" db="EMBL/GenBank/DDBJ databases">
        <title>Chromosome-level genome of the transformable northern wattle, Acacia crassicarpa.</title>
        <authorList>
            <person name="Massaro I."/>
            <person name="Sinha N.R."/>
            <person name="Poethig S."/>
            <person name="Leichty A.R."/>
        </authorList>
    </citation>
    <scope>NUCLEOTIDE SEQUENCE</scope>
    <source>
        <strain evidence="2">Acra3RX</strain>
        <tissue evidence="2">Leaf</tissue>
    </source>
</reference>
<protein>
    <submittedName>
        <fullName evidence="2">Uncharacterized protein</fullName>
    </submittedName>
</protein>
<organism evidence="2 3">
    <name type="scientific">Acacia crassicarpa</name>
    <name type="common">northern wattle</name>
    <dbReference type="NCBI Taxonomy" id="499986"/>
    <lineage>
        <taxon>Eukaryota</taxon>
        <taxon>Viridiplantae</taxon>
        <taxon>Streptophyta</taxon>
        <taxon>Embryophyta</taxon>
        <taxon>Tracheophyta</taxon>
        <taxon>Spermatophyta</taxon>
        <taxon>Magnoliopsida</taxon>
        <taxon>eudicotyledons</taxon>
        <taxon>Gunneridae</taxon>
        <taxon>Pentapetalae</taxon>
        <taxon>rosids</taxon>
        <taxon>fabids</taxon>
        <taxon>Fabales</taxon>
        <taxon>Fabaceae</taxon>
        <taxon>Caesalpinioideae</taxon>
        <taxon>mimosoid clade</taxon>
        <taxon>Acacieae</taxon>
        <taxon>Acacia</taxon>
    </lineage>
</organism>
<evidence type="ECO:0000313" key="2">
    <source>
        <dbReference type="EMBL" id="KAK4254484.1"/>
    </source>
</evidence>
<dbReference type="Proteomes" id="UP001293593">
    <property type="component" value="Unassembled WGS sequence"/>
</dbReference>
<feature type="region of interest" description="Disordered" evidence="1">
    <location>
        <begin position="35"/>
        <end position="65"/>
    </location>
</feature>
<keyword evidence="3" id="KW-1185">Reference proteome</keyword>
<evidence type="ECO:0000256" key="1">
    <source>
        <dbReference type="SAM" id="MobiDB-lite"/>
    </source>
</evidence>
<dbReference type="AlphaFoldDB" id="A0AAE1M7A7"/>